<dbReference type="InterPro" id="IPR000340">
    <property type="entry name" value="Dual-sp_phosphatase_cat-dom"/>
</dbReference>
<name>A0AAW1RRY6_9CHLO</name>
<evidence type="ECO:0000313" key="8">
    <source>
        <dbReference type="EMBL" id="KAK9836181.1"/>
    </source>
</evidence>
<dbReference type="EC" id="3.1.3.48" evidence="2"/>
<dbReference type="Pfam" id="PF00782">
    <property type="entry name" value="DSPc"/>
    <property type="match status" value="1"/>
</dbReference>
<feature type="domain" description="Tyrosine-protein phosphatase" evidence="6">
    <location>
        <begin position="23"/>
        <end position="164"/>
    </location>
</feature>
<dbReference type="SMART" id="SM00195">
    <property type="entry name" value="DSPc"/>
    <property type="match status" value="1"/>
</dbReference>
<dbReference type="InterPro" id="IPR016130">
    <property type="entry name" value="Tyr_Pase_AS"/>
</dbReference>
<evidence type="ECO:0000259" key="7">
    <source>
        <dbReference type="PROSITE" id="PS50056"/>
    </source>
</evidence>
<evidence type="ECO:0000259" key="6">
    <source>
        <dbReference type="PROSITE" id="PS50054"/>
    </source>
</evidence>
<dbReference type="AlphaFoldDB" id="A0AAW1RRY6"/>
<dbReference type="PANTHER" id="PTHR45848:SF4">
    <property type="entry name" value="DUAL SPECIFICITY PROTEIN PHOSPHATASE 12"/>
    <property type="match status" value="1"/>
</dbReference>
<dbReference type="GO" id="GO:0004725">
    <property type="term" value="F:protein tyrosine phosphatase activity"/>
    <property type="evidence" value="ECO:0007669"/>
    <property type="project" value="UniProtKB-EC"/>
</dbReference>
<evidence type="ECO:0000256" key="2">
    <source>
        <dbReference type="ARBA" id="ARBA00013064"/>
    </source>
</evidence>
<dbReference type="PROSITE" id="PS50054">
    <property type="entry name" value="TYR_PHOSPHATASE_DUAL"/>
    <property type="match status" value="1"/>
</dbReference>
<comment type="caution">
    <text evidence="8">The sequence shown here is derived from an EMBL/GenBank/DDBJ whole genome shotgun (WGS) entry which is preliminary data.</text>
</comment>
<keyword evidence="4" id="KW-0904">Protein phosphatase</keyword>
<dbReference type="EMBL" id="JALJOU010000026">
    <property type="protein sequence ID" value="KAK9836181.1"/>
    <property type="molecule type" value="Genomic_DNA"/>
</dbReference>
<dbReference type="InterPro" id="IPR016278">
    <property type="entry name" value="DUSP12"/>
</dbReference>
<dbReference type="PROSITE" id="PS00383">
    <property type="entry name" value="TYR_PHOSPHATASE_1"/>
    <property type="match status" value="1"/>
</dbReference>
<evidence type="ECO:0000313" key="9">
    <source>
        <dbReference type="Proteomes" id="UP001445335"/>
    </source>
</evidence>
<gene>
    <name evidence="8" type="ORF">WJX81_007312</name>
</gene>
<accession>A0AAW1RRY6</accession>
<keyword evidence="9" id="KW-1185">Reference proteome</keyword>
<dbReference type="PIRSF" id="PIRSF000941">
    <property type="entry name" value="DUSP12"/>
    <property type="match status" value="1"/>
</dbReference>
<dbReference type="PANTHER" id="PTHR45848">
    <property type="entry name" value="DUAL SPECIFICITY PROTEIN PHOSPHATASE 12 FAMILY MEMBER"/>
    <property type="match status" value="1"/>
</dbReference>
<dbReference type="SUPFAM" id="SSF52799">
    <property type="entry name" value="(Phosphotyrosine protein) phosphatases II"/>
    <property type="match status" value="1"/>
</dbReference>
<dbReference type="InterPro" id="IPR029021">
    <property type="entry name" value="Prot-tyrosine_phosphatase-like"/>
</dbReference>
<feature type="domain" description="Tyrosine specific protein phosphatases" evidence="7">
    <location>
        <begin position="85"/>
        <end position="134"/>
    </location>
</feature>
<dbReference type="Proteomes" id="UP001445335">
    <property type="component" value="Unassembled WGS sequence"/>
</dbReference>
<dbReference type="InterPro" id="IPR000387">
    <property type="entry name" value="Tyr_Pase_dom"/>
</dbReference>
<comment type="similarity">
    <text evidence="1">Belongs to the protein-tyrosine phosphatase family. Non-receptor class dual specificity subfamily.</text>
</comment>
<feature type="active site" description="Phosphocysteine intermediate" evidence="5">
    <location>
        <position position="108"/>
    </location>
</feature>
<reference evidence="8 9" key="1">
    <citation type="journal article" date="2024" name="Nat. Commun.">
        <title>Phylogenomics reveals the evolutionary origins of lichenization in chlorophyte algae.</title>
        <authorList>
            <person name="Puginier C."/>
            <person name="Libourel C."/>
            <person name="Otte J."/>
            <person name="Skaloud P."/>
            <person name="Haon M."/>
            <person name="Grisel S."/>
            <person name="Petersen M."/>
            <person name="Berrin J.G."/>
            <person name="Delaux P.M."/>
            <person name="Dal Grande F."/>
            <person name="Keller J."/>
        </authorList>
    </citation>
    <scope>NUCLEOTIDE SEQUENCE [LARGE SCALE GENOMIC DNA]</scope>
    <source>
        <strain evidence="8 9">SAG 245.80</strain>
    </source>
</reference>
<dbReference type="GO" id="GO:0008138">
    <property type="term" value="F:protein tyrosine/serine/threonine phosphatase activity"/>
    <property type="evidence" value="ECO:0007669"/>
    <property type="project" value="InterPro"/>
</dbReference>
<protein>
    <recommendedName>
        <fullName evidence="2">protein-tyrosine-phosphatase</fullName>
        <ecNumber evidence="2">3.1.3.48</ecNumber>
    </recommendedName>
</protein>
<dbReference type="CDD" id="cd14498">
    <property type="entry name" value="DSP"/>
    <property type="match status" value="1"/>
</dbReference>
<keyword evidence="3" id="KW-0378">Hydrolase</keyword>
<evidence type="ECO:0000256" key="4">
    <source>
        <dbReference type="ARBA" id="ARBA00022912"/>
    </source>
</evidence>
<evidence type="ECO:0000256" key="3">
    <source>
        <dbReference type="ARBA" id="ARBA00022801"/>
    </source>
</evidence>
<organism evidence="8 9">
    <name type="scientific">Elliptochloris bilobata</name>
    <dbReference type="NCBI Taxonomy" id="381761"/>
    <lineage>
        <taxon>Eukaryota</taxon>
        <taxon>Viridiplantae</taxon>
        <taxon>Chlorophyta</taxon>
        <taxon>core chlorophytes</taxon>
        <taxon>Trebouxiophyceae</taxon>
        <taxon>Trebouxiophyceae incertae sedis</taxon>
        <taxon>Elliptochloris clade</taxon>
        <taxon>Elliptochloris</taxon>
    </lineage>
</organism>
<dbReference type="InterPro" id="IPR020422">
    <property type="entry name" value="TYR_PHOSPHATASE_DUAL_dom"/>
</dbReference>
<dbReference type="Gene3D" id="3.90.190.10">
    <property type="entry name" value="Protein tyrosine phosphatase superfamily"/>
    <property type="match status" value="1"/>
</dbReference>
<evidence type="ECO:0000256" key="5">
    <source>
        <dbReference type="PIRSR" id="PIRSR000941-50"/>
    </source>
</evidence>
<sequence length="304" mass="32821">MDVSQCITLLGPGLDSPVDSSGRPTEVRPGLFLGGVMALPFLRELRVTHVLSILNMYVADLLEQQGAFKRLEIWLPDHPAADILRHLPVAVAFVREALASGGRVLVHCAAGISRSATVVTAFLMKTEVLSAEAARAALARVHPQAWPNEGFRAALELWGEAGCSEQANTPALRRRRMEALGRQWAEMEASGSQWSDEGAIAAALLPSPDEEPALDAVLYRCRTCRRIVASSANAIPVERGDGTFRNKRGGQPQRGLEAAETSLFVEPLRWMTDALQLGKDRVVSGKLSCPGCGARLGARRCLPQ</sequence>
<proteinExistence type="inferred from homology"/>
<dbReference type="PROSITE" id="PS50056">
    <property type="entry name" value="TYR_PHOSPHATASE_2"/>
    <property type="match status" value="1"/>
</dbReference>
<evidence type="ECO:0000256" key="1">
    <source>
        <dbReference type="ARBA" id="ARBA00008601"/>
    </source>
</evidence>